<dbReference type="OrthoDB" id="2690153at2759"/>
<name>A0A9N9PCD1_9GLOM</name>
<reference evidence="1" key="1">
    <citation type="submission" date="2021-06" db="EMBL/GenBank/DDBJ databases">
        <authorList>
            <person name="Kallberg Y."/>
            <person name="Tangrot J."/>
            <person name="Rosling A."/>
        </authorList>
    </citation>
    <scope>NUCLEOTIDE SEQUENCE</scope>
    <source>
        <strain evidence="1">MA453B</strain>
    </source>
</reference>
<evidence type="ECO:0000313" key="2">
    <source>
        <dbReference type="Proteomes" id="UP000789405"/>
    </source>
</evidence>
<dbReference type="AlphaFoldDB" id="A0A9N9PCD1"/>
<keyword evidence="2" id="KW-1185">Reference proteome</keyword>
<dbReference type="Proteomes" id="UP000789405">
    <property type="component" value="Unassembled WGS sequence"/>
</dbReference>
<proteinExistence type="predicted"/>
<feature type="non-terminal residue" evidence="1">
    <location>
        <position position="1"/>
    </location>
</feature>
<organism evidence="1 2">
    <name type="scientific">Dentiscutata erythropus</name>
    <dbReference type="NCBI Taxonomy" id="1348616"/>
    <lineage>
        <taxon>Eukaryota</taxon>
        <taxon>Fungi</taxon>
        <taxon>Fungi incertae sedis</taxon>
        <taxon>Mucoromycota</taxon>
        <taxon>Glomeromycotina</taxon>
        <taxon>Glomeromycetes</taxon>
        <taxon>Diversisporales</taxon>
        <taxon>Gigasporaceae</taxon>
        <taxon>Dentiscutata</taxon>
    </lineage>
</organism>
<dbReference type="EMBL" id="CAJVPY010037977">
    <property type="protein sequence ID" value="CAG8803491.1"/>
    <property type="molecule type" value="Genomic_DNA"/>
</dbReference>
<comment type="caution">
    <text evidence="1">The sequence shown here is derived from an EMBL/GenBank/DDBJ whole genome shotgun (WGS) entry which is preliminary data.</text>
</comment>
<feature type="non-terminal residue" evidence="1">
    <location>
        <position position="43"/>
    </location>
</feature>
<evidence type="ECO:0000313" key="1">
    <source>
        <dbReference type="EMBL" id="CAG8803491.1"/>
    </source>
</evidence>
<gene>
    <name evidence="1" type="ORF">DERYTH_LOCUS23900</name>
</gene>
<protein>
    <submittedName>
        <fullName evidence="1">16755_t:CDS:1</fullName>
    </submittedName>
</protein>
<accession>A0A9N9PCD1</accession>
<sequence>SAHCHSPIGGQVDVNKILDSYEQKRYSISKNVVSDTGFITKIL</sequence>